<protein>
    <submittedName>
        <fullName evidence="1">Uncharacterized protein</fullName>
    </submittedName>
</protein>
<evidence type="ECO:0000313" key="1">
    <source>
        <dbReference type="EMBL" id="CAB4134700.1"/>
    </source>
</evidence>
<dbReference type="EMBL" id="LR796290">
    <property type="protein sequence ID" value="CAB4134700.1"/>
    <property type="molecule type" value="Genomic_DNA"/>
</dbReference>
<sequence>RAAIAKAYDPHAENKALYAKDEATYKEPWKLWEFSLSGCNKKMPLVGDPLWIKSVKYRRIQTKQLVDWSCPLLKGCNTNYGELFTRSDKHCSWLTGNGICPVDKNLRIAPPANDKSNWQAYNGKDFGKSLLALHKAGFILEIKYVASPQCHLNQSTWSPSAYYTEIVAYRVIGICDDFTDNPEEAQL</sequence>
<reference evidence="1" key="1">
    <citation type="submission" date="2020-04" db="EMBL/GenBank/DDBJ databases">
        <authorList>
            <person name="Chiriac C."/>
            <person name="Salcher M."/>
            <person name="Ghai R."/>
            <person name="Kavagutti S V."/>
        </authorList>
    </citation>
    <scope>NUCLEOTIDE SEQUENCE</scope>
</reference>
<proteinExistence type="predicted"/>
<name>A0A6J5LNP4_9CAUD</name>
<accession>A0A6J5LNP4</accession>
<organism evidence="1">
    <name type="scientific">uncultured Caudovirales phage</name>
    <dbReference type="NCBI Taxonomy" id="2100421"/>
    <lineage>
        <taxon>Viruses</taxon>
        <taxon>Duplodnaviria</taxon>
        <taxon>Heunggongvirae</taxon>
        <taxon>Uroviricota</taxon>
        <taxon>Caudoviricetes</taxon>
        <taxon>Peduoviridae</taxon>
        <taxon>Maltschvirus</taxon>
        <taxon>Maltschvirus maltsch</taxon>
    </lineage>
</organism>
<feature type="non-terminal residue" evidence="1">
    <location>
        <position position="1"/>
    </location>
</feature>
<gene>
    <name evidence="1" type="ORF">UFOVP275_1</name>
</gene>